<evidence type="ECO:0000313" key="8">
    <source>
        <dbReference type="Proteomes" id="UP000187941"/>
    </source>
</evidence>
<gene>
    <name evidence="7" type="ORF">AWR27_06820</name>
</gene>
<organism evidence="7 8">
    <name type="scientific">Spirosoma montaniterrae</name>
    <dbReference type="NCBI Taxonomy" id="1178516"/>
    <lineage>
        <taxon>Bacteria</taxon>
        <taxon>Pseudomonadati</taxon>
        <taxon>Bacteroidota</taxon>
        <taxon>Cytophagia</taxon>
        <taxon>Cytophagales</taxon>
        <taxon>Cytophagaceae</taxon>
        <taxon>Spirosoma</taxon>
    </lineage>
</organism>
<dbReference type="GO" id="GO:0006285">
    <property type="term" value="P:base-excision repair, AP site formation"/>
    <property type="evidence" value="ECO:0007669"/>
    <property type="project" value="TreeGrafter"/>
</dbReference>
<dbReference type="EC" id="3.2.2.21" evidence="3"/>
<dbReference type="PANTHER" id="PTHR43003:SF5">
    <property type="entry name" value="DNA-3-METHYLADENINE GLYCOSYLASE"/>
    <property type="match status" value="1"/>
</dbReference>
<dbReference type="OrthoDB" id="9785929at2"/>
<evidence type="ECO:0000256" key="2">
    <source>
        <dbReference type="ARBA" id="ARBA00010817"/>
    </source>
</evidence>
<dbReference type="InterPro" id="IPR000035">
    <property type="entry name" value="Alkylbase_DNA_glycsylse_CS"/>
</dbReference>
<comment type="similarity">
    <text evidence="2">Belongs to the alkylbase DNA glycosidase AlkA family.</text>
</comment>
<evidence type="ECO:0000256" key="5">
    <source>
        <dbReference type="ARBA" id="ARBA00023204"/>
    </source>
</evidence>
<dbReference type="Gene3D" id="1.10.1670.40">
    <property type="match status" value="1"/>
</dbReference>
<dbReference type="Proteomes" id="UP000187941">
    <property type="component" value="Chromosome"/>
</dbReference>
<dbReference type="RefSeq" id="WP_077130508.1">
    <property type="nucleotide sequence ID" value="NZ_CP014263.1"/>
</dbReference>
<dbReference type="GO" id="GO:0032993">
    <property type="term" value="C:protein-DNA complex"/>
    <property type="evidence" value="ECO:0007669"/>
    <property type="project" value="TreeGrafter"/>
</dbReference>
<evidence type="ECO:0000313" key="7">
    <source>
        <dbReference type="EMBL" id="AQG79061.1"/>
    </source>
</evidence>
<keyword evidence="4" id="KW-0227">DNA damage</keyword>
<dbReference type="Gene3D" id="1.10.340.30">
    <property type="entry name" value="Hypothetical protein, domain 2"/>
    <property type="match status" value="1"/>
</dbReference>
<dbReference type="FunFam" id="1.10.340.30:FF:000004">
    <property type="entry name" value="DNA-3-methyladenine glycosylase II"/>
    <property type="match status" value="1"/>
</dbReference>
<evidence type="ECO:0000256" key="3">
    <source>
        <dbReference type="ARBA" id="ARBA00012000"/>
    </source>
</evidence>
<dbReference type="GO" id="GO:0005737">
    <property type="term" value="C:cytoplasm"/>
    <property type="evidence" value="ECO:0007669"/>
    <property type="project" value="TreeGrafter"/>
</dbReference>
<dbReference type="SUPFAM" id="SSF48150">
    <property type="entry name" value="DNA-glycosylase"/>
    <property type="match status" value="1"/>
</dbReference>
<reference evidence="7 8" key="1">
    <citation type="submission" date="2016-01" db="EMBL/GenBank/DDBJ databases">
        <authorList>
            <person name="Oliw E.H."/>
        </authorList>
    </citation>
    <scope>NUCLEOTIDE SEQUENCE [LARGE SCALE GENOMIC DNA]</scope>
    <source>
        <strain evidence="7 8">DY10</strain>
    </source>
</reference>
<proteinExistence type="inferred from homology"/>
<dbReference type="PANTHER" id="PTHR43003">
    <property type="entry name" value="DNA-3-METHYLADENINE GLYCOSYLASE"/>
    <property type="match status" value="1"/>
</dbReference>
<dbReference type="GO" id="GO:0032131">
    <property type="term" value="F:alkylated DNA binding"/>
    <property type="evidence" value="ECO:0007669"/>
    <property type="project" value="TreeGrafter"/>
</dbReference>
<dbReference type="KEGG" id="smon:AWR27_06820"/>
<keyword evidence="8" id="KW-1185">Reference proteome</keyword>
<dbReference type="InterPro" id="IPR003265">
    <property type="entry name" value="HhH-GPD_domain"/>
</dbReference>
<dbReference type="GO" id="GO:0008725">
    <property type="term" value="F:DNA-3-methyladenine glycosylase activity"/>
    <property type="evidence" value="ECO:0007669"/>
    <property type="project" value="TreeGrafter"/>
</dbReference>
<accession>A0A1P9WUK5</accession>
<dbReference type="PROSITE" id="PS00516">
    <property type="entry name" value="ALKYLBASE_DNA_GLYCOS"/>
    <property type="match status" value="1"/>
</dbReference>
<dbReference type="AlphaFoldDB" id="A0A1P9WUK5"/>
<evidence type="ECO:0000256" key="4">
    <source>
        <dbReference type="ARBA" id="ARBA00022763"/>
    </source>
</evidence>
<dbReference type="InterPro" id="IPR051912">
    <property type="entry name" value="Alkylbase_DNA_Glycosylase/TA"/>
</dbReference>
<evidence type="ECO:0000259" key="6">
    <source>
        <dbReference type="SMART" id="SM00478"/>
    </source>
</evidence>
<keyword evidence="5" id="KW-0234">DNA repair</keyword>
<dbReference type="GO" id="GO:0006307">
    <property type="term" value="P:DNA alkylation repair"/>
    <property type="evidence" value="ECO:0007669"/>
    <property type="project" value="TreeGrafter"/>
</dbReference>
<dbReference type="EMBL" id="CP014263">
    <property type="protein sequence ID" value="AQG79061.1"/>
    <property type="molecule type" value="Genomic_DNA"/>
</dbReference>
<sequence length="225" mass="25590">MLTTDFTPALLHLSKDPVLAQIIVDTPGVDSPVPKPAYDWADNVYLALLESIVSQQISVKAADAIFTRFRALFVDNYPHADALLLKTPDELRSAGLSFQKIKYLQSVAEFTQHHPLDRAHLDPMSDEEIVQYLLPIKGVGRWTVEMLLMFVLDRPDVFPIDDLVIRQKMIRAYPDRVNGLTGKALYKALHDIAAAWQPYRTTACRYLWRWKPTAVLPAPEPLIER</sequence>
<dbReference type="SMART" id="SM00478">
    <property type="entry name" value="ENDO3c"/>
    <property type="match status" value="1"/>
</dbReference>
<comment type="catalytic activity">
    <reaction evidence="1">
        <text>Hydrolysis of alkylated DNA, releasing 3-methyladenine, 3-methylguanine, 7-methylguanine and 7-methyladenine.</text>
        <dbReference type="EC" id="3.2.2.21"/>
    </reaction>
</comment>
<dbReference type="GO" id="GO:0043916">
    <property type="term" value="F:DNA-7-methylguanine glycosylase activity"/>
    <property type="evidence" value="ECO:0007669"/>
    <property type="project" value="TreeGrafter"/>
</dbReference>
<dbReference type="Pfam" id="PF00730">
    <property type="entry name" value="HhH-GPD"/>
    <property type="match status" value="1"/>
</dbReference>
<protein>
    <recommendedName>
        <fullName evidence="3">DNA-3-methyladenine glycosylase II</fullName>
        <ecNumber evidence="3">3.2.2.21</ecNumber>
    </recommendedName>
</protein>
<dbReference type="CDD" id="cd00056">
    <property type="entry name" value="ENDO3c"/>
    <property type="match status" value="1"/>
</dbReference>
<dbReference type="STRING" id="1178516.AWR27_06820"/>
<evidence type="ECO:0000256" key="1">
    <source>
        <dbReference type="ARBA" id="ARBA00000086"/>
    </source>
</evidence>
<dbReference type="InterPro" id="IPR011257">
    <property type="entry name" value="DNA_glycosylase"/>
</dbReference>
<feature type="domain" description="HhH-GPD" evidence="6">
    <location>
        <begin position="53"/>
        <end position="212"/>
    </location>
</feature>
<name>A0A1P9WUK5_9BACT</name>